<proteinExistence type="predicted"/>
<keyword evidence="3" id="KW-0804">Transcription</keyword>
<organism evidence="5">
    <name type="scientific">Collinsella intestinalis</name>
    <dbReference type="NCBI Taxonomy" id="147207"/>
    <lineage>
        <taxon>Bacteria</taxon>
        <taxon>Bacillati</taxon>
        <taxon>Actinomycetota</taxon>
        <taxon>Coriobacteriia</taxon>
        <taxon>Coriobacteriales</taxon>
        <taxon>Coriobacteriaceae</taxon>
        <taxon>Collinsella</taxon>
    </lineage>
</organism>
<dbReference type="EMBL" id="CACRTN010000007">
    <property type="protein sequence ID" value="VYT66684.1"/>
    <property type="molecule type" value="Genomic_DNA"/>
</dbReference>
<reference evidence="5" key="1">
    <citation type="submission" date="2019-11" db="EMBL/GenBank/DDBJ databases">
        <authorList>
            <person name="Feng L."/>
        </authorList>
    </citation>
    <scope>NUCLEOTIDE SEQUENCE</scope>
    <source>
        <strain evidence="5">CintestinalisLFYP54</strain>
    </source>
</reference>
<dbReference type="InterPro" id="IPR000524">
    <property type="entry name" value="Tscrpt_reg_HTH_GntR"/>
</dbReference>
<dbReference type="SUPFAM" id="SSF46785">
    <property type="entry name" value="Winged helix' DNA-binding domain"/>
    <property type="match status" value="1"/>
</dbReference>
<protein>
    <submittedName>
        <fullName evidence="5">HTH-type transcriptional repressor YvoA</fullName>
    </submittedName>
</protein>
<accession>A0A6N2YIE2</accession>
<dbReference type="PROSITE" id="PS50949">
    <property type="entry name" value="HTH_GNTR"/>
    <property type="match status" value="1"/>
</dbReference>
<evidence type="ECO:0000256" key="3">
    <source>
        <dbReference type="ARBA" id="ARBA00023163"/>
    </source>
</evidence>
<dbReference type="GO" id="GO:0003677">
    <property type="term" value="F:DNA binding"/>
    <property type="evidence" value="ECO:0007669"/>
    <property type="project" value="UniProtKB-KW"/>
</dbReference>
<dbReference type="InterPro" id="IPR028978">
    <property type="entry name" value="Chorismate_lyase_/UTRA_dom_sf"/>
</dbReference>
<sequence>MAQFIGECDRPAGTDGNHEALYMRVRNDLLDRINRDEYAPGMALPSENDLAKIYGTTRLTVRNALDGLVEQGLVRRIQGKGAFVCSRPGDQAGVGGVPAGFRASMRLKGLAPSVRVLAKSKRTAGEHFGRLFGIEPDDLLYCVRRLNSVNGTPVAIENTLVPMPLFPMIDTFDITAFSLYETYGMLGHPVDEAHQKLGIARLDAHDARLLQVEVGSPALLLECLSLDSDGRIIELARSVNCGRRGGFTYRF</sequence>
<evidence type="ECO:0000313" key="5">
    <source>
        <dbReference type="EMBL" id="VYT66684.1"/>
    </source>
</evidence>
<gene>
    <name evidence="5" type="primary">yvoA_2</name>
    <name evidence="5" type="ORF">CILFYP54_01233</name>
</gene>
<dbReference type="InterPro" id="IPR050679">
    <property type="entry name" value="Bact_HTH_transcr_reg"/>
</dbReference>
<evidence type="ECO:0000256" key="1">
    <source>
        <dbReference type="ARBA" id="ARBA00023015"/>
    </source>
</evidence>
<dbReference type="AlphaFoldDB" id="A0A6N2YIE2"/>
<dbReference type="GO" id="GO:0003700">
    <property type="term" value="F:DNA-binding transcription factor activity"/>
    <property type="evidence" value="ECO:0007669"/>
    <property type="project" value="InterPro"/>
</dbReference>
<evidence type="ECO:0000259" key="4">
    <source>
        <dbReference type="PROSITE" id="PS50949"/>
    </source>
</evidence>
<dbReference type="InterPro" id="IPR036388">
    <property type="entry name" value="WH-like_DNA-bd_sf"/>
</dbReference>
<dbReference type="RefSeq" id="WP_156848083.1">
    <property type="nucleotide sequence ID" value="NZ_CACRTN010000007.1"/>
</dbReference>
<dbReference type="InterPro" id="IPR011663">
    <property type="entry name" value="UTRA"/>
</dbReference>
<keyword evidence="1" id="KW-0805">Transcription regulation</keyword>
<dbReference type="Gene3D" id="1.10.10.10">
    <property type="entry name" value="Winged helix-like DNA-binding domain superfamily/Winged helix DNA-binding domain"/>
    <property type="match status" value="1"/>
</dbReference>
<dbReference type="CDD" id="cd07377">
    <property type="entry name" value="WHTH_GntR"/>
    <property type="match status" value="1"/>
</dbReference>
<keyword evidence="2" id="KW-0238">DNA-binding</keyword>
<dbReference type="PRINTS" id="PR00035">
    <property type="entry name" value="HTHGNTR"/>
</dbReference>
<dbReference type="Pfam" id="PF00392">
    <property type="entry name" value="GntR"/>
    <property type="match status" value="1"/>
</dbReference>
<dbReference type="PANTHER" id="PTHR44846">
    <property type="entry name" value="MANNOSYL-D-GLYCERATE TRANSPORT/METABOLISM SYSTEM REPRESSOR MNGR-RELATED"/>
    <property type="match status" value="1"/>
</dbReference>
<dbReference type="SMART" id="SM00345">
    <property type="entry name" value="HTH_GNTR"/>
    <property type="match status" value="1"/>
</dbReference>
<dbReference type="Gene3D" id="3.40.1410.10">
    <property type="entry name" value="Chorismate lyase-like"/>
    <property type="match status" value="1"/>
</dbReference>
<name>A0A6N2YIE2_9ACTN</name>
<feature type="domain" description="HTH gntR-type" evidence="4">
    <location>
        <begin position="19"/>
        <end position="87"/>
    </location>
</feature>
<dbReference type="SMART" id="SM00866">
    <property type="entry name" value="UTRA"/>
    <property type="match status" value="1"/>
</dbReference>
<dbReference type="SUPFAM" id="SSF64288">
    <property type="entry name" value="Chorismate lyase-like"/>
    <property type="match status" value="1"/>
</dbReference>
<dbReference type="InterPro" id="IPR036390">
    <property type="entry name" value="WH_DNA-bd_sf"/>
</dbReference>
<dbReference type="Pfam" id="PF07702">
    <property type="entry name" value="UTRA"/>
    <property type="match status" value="1"/>
</dbReference>
<evidence type="ECO:0000256" key="2">
    <source>
        <dbReference type="ARBA" id="ARBA00023125"/>
    </source>
</evidence>